<name>W6V4R1_ECHGR</name>
<feature type="compositionally biased region" description="Polar residues" evidence="1">
    <location>
        <begin position="1"/>
        <end position="13"/>
    </location>
</feature>
<comment type="caution">
    <text evidence="2">The sequence shown here is derived from an EMBL/GenBank/DDBJ whole genome shotgun (WGS) entry which is preliminary data.</text>
</comment>
<dbReference type="PANTHER" id="PTHR16276:SF1">
    <property type="entry name" value="SMALL RIBOSOMAL SUBUNIT PROTEIN MS39"/>
    <property type="match status" value="1"/>
</dbReference>
<dbReference type="GO" id="GO:0005739">
    <property type="term" value="C:mitochondrion"/>
    <property type="evidence" value="ECO:0007669"/>
    <property type="project" value="InterPro"/>
</dbReference>
<feature type="compositionally biased region" description="Acidic residues" evidence="1">
    <location>
        <begin position="358"/>
        <end position="374"/>
    </location>
</feature>
<dbReference type="AlphaFoldDB" id="W6V4R1"/>
<dbReference type="GO" id="GO:0032543">
    <property type="term" value="P:mitochondrial translation"/>
    <property type="evidence" value="ECO:0007669"/>
    <property type="project" value="InterPro"/>
</dbReference>
<dbReference type="OrthoDB" id="10044771at2759"/>
<dbReference type="Proteomes" id="UP000019149">
    <property type="component" value="Unassembled WGS sequence"/>
</dbReference>
<dbReference type="GeneID" id="36339747"/>
<organism evidence="2 3">
    <name type="scientific">Echinococcus granulosus</name>
    <name type="common">Hydatid tapeworm</name>
    <dbReference type="NCBI Taxonomy" id="6210"/>
    <lineage>
        <taxon>Eukaryota</taxon>
        <taxon>Metazoa</taxon>
        <taxon>Spiralia</taxon>
        <taxon>Lophotrochozoa</taxon>
        <taxon>Platyhelminthes</taxon>
        <taxon>Cestoda</taxon>
        <taxon>Eucestoda</taxon>
        <taxon>Cyclophyllidea</taxon>
        <taxon>Taeniidae</taxon>
        <taxon>Echinococcus</taxon>
        <taxon>Echinococcus granulosus group</taxon>
    </lineage>
</organism>
<evidence type="ECO:0000256" key="1">
    <source>
        <dbReference type="SAM" id="MobiDB-lite"/>
    </source>
</evidence>
<dbReference type="KEGG" id="egl:EGR_04032"/>
<dbReference type="Gene3D" id="1.25.40.10">
    <property type="entry name" value="Tetratricopeptide repeat domain"/>
    <property type="match status" value="1"/>
</dbReference>
<protein>
    <submittedName>
        <fullName evidence="2">Pentatricopeptide repeat-containing protein 3</fullName>
    </submittedName>
</protein>
<dbReference type="CTD" id="36339747"/>
<dbReference type="GO" id="GO:0019843">
    <property type="term" value="F:rRNA binding"/>
    <property type="evidence" value="ECO:0007669"/>
    <property type="project" value="InterPro"/>
</dbReference>
<gene>
    <name evidence="2" type="ORF">EGR_04032</name>
</gene>
<evidence type="ECO:0000313" key="2">
    <source>
        <dbReference type="EMBL" id="EUB61184.1"/>
    </source>
</evidence>
<feature type="region of interest" description="Disordered" evidence="1">
    <location>
        <begin position="354"/>
        <end position="395"/>
    </location>
</feature>
<dbReference type="PANTHER" id="PTHR16276">
    <property type="entry name" value="PENTATRICOPEPTIDE REPEAT DOMAIN-CONTAINING PROTEIN 3"/>
    <property type="match status" value="1"/>
</dbReference>
<sequence length="980" mass="108336">MYNRKSAPSQRRTSPIGLRSLRSRGSPILATTATNTIPSSSTRNRNTKATTSVKSLRQSLPRHRTLSSTTLSARSQRRFNRASVTSMILRSARVLPRVKTLALLTFRTTASVAETPRTVQSVAVETVAPPRRRHRDAVSVLRALASCVTPHLGLPAYGCALEPWLGAPGLRQRSNRLALSAGRNAARHVARRYLANDLTALATETPRIDCLMPLQTGESIRKELAEGAISQQEAMERLLLLLAPKDAWELYKDAGNTERGNEHPELRPTASGKCGEAASLLLPLVLAQKWDANTLHRLLDLQCATNSGLGGPDFFENLPFTDRGSLPEPEELFYAAENRVLEAQRVSKISETPIASLEELETEEEVENGEEPEKDDLQKTKFDAEEVSSAEPSSWHKGCPAEQLWAAHSNVLRSSAAYAAMIRGAARFGAADRAWELAEEAVAASHKLPLPVYNDLLRCAHECSNSDDVWLRLCQGFELLRKAKLPPNATTFTFALFSLYKSNTNALRGGKSLDYVDKALGLLCEARRLGIQPTLGLYANLLRTVLTSRLAQSGRGYRLTELLADVLADLETRCWEEISRADIFASTEDYDFVNTAMTCASVDSSSASSLQLVQRVYDLLHTRCGDRRFLLRNSLEERNFYSRYLLTKLLHGGGEVNELRDLYRHHRQIFHADQGVYKALIRRLKSVTARWEETFERLKQGGAEAKEVDRETLEAFEASASLAYEVLGEMIFDFVAITTKLPRRLPVHISDSLMAFSFVDPWCEVRLSPLHSRPALRAIPEAGSRAAHRAAAVFMELLRCEEARIAATTSTIFIAPLSTAELTALVRMALHPTAFNTGTDGQLTVAQREENERALACATDLLMISRGPVANSAVRVSDVAAVEVLCACWRTDPEVMTERIWNLLEYLAGLKHVSEQCVQHVFVKDGSFGRLLDAAEASLTPETSTNSCSAEASPSPLRLQVVTAIRRKFQDHDPPSVSSG</sequence>
<accession>W6V4R1</accession>
<evidence type="ECO:0000313" key="3">
    <source>
        <dbReference type="Proteomes" id="UP000019149"/>
    </source>
</evidence>
<dbReference type="STRING" id="6210.W6V4R1"/>
<dbReference type="EMBL" id="APAU02000023">
    <property type="protein sequence ID" value="EUB61184.1"/>
    <property type="molecule type" value="Genomic_DNA"/>
</dbReference>
<feature type="compositionally biased region" description="Polar residues" evidence="1">
    <location>
        <begin position="29"/>
        <end position="58"/>
    </location>
</feature>
<dbReference type="InterPro" id="IPR037387">
    <property type="entry name" value="PTCD3"/>
</dbReference>
<feature type="compositionally biased region" description="Basic and acidic residues" evidence="1">
    <location>
        <begin position="375"/>
        <end position="384"/>
    </location>
</feature>
<dbReference type="InterPro" id="IPR011990">
    <property type="entry name" value="TPR-like_helical_dom_sf"/>
</dbReference>
<dbReference type="OMA" id="NTAMTCA"/>
<feature type="region of interest" description="Disordered" evidence="1">
    <location>
        <begin position="1"/>
        <end position="71"/>
    </location>
</feature>
<proteinExistence type="predicted"/>
<reference evidence="2 3" key="1">
    <citation type="journal article" date="2013" name="Nat. Genet.">
        <title>The genome of the hydatid tapeworm Echinococcus granulosus.</title>
        <authorList>
            <person name="Zheng H."/>
            <person name="Zhang W."/>
            <person name="Zhang L."/>
            <person name="Zhang Z."/>
            <person name="Li J."/>
            <person name="Lu G."/>
            <person name="Zhu Y."/>
            <person name="Wang Y."/>
            <person name="Huang Y."/>
            <person name="Liu J."/>
            <person name="Kang H."/>
            <person name="Chen J."/>
            <person name="Wang L."/>
            <person name="Chen A."/>
            <person name="Yu S."/>
            <person name="Gao Z."/>
            <person name="Jin L."/>
            <person name="Gu W."/>
            <person name="Wang Z."/>
            <person name="Zhao L."/>
            <person name="Shi B."/>
            <person name="Wen H."/>
            <person name="Lin R."/>
            <person name="Jones M.K."/>
            <person name="Brejova B."/>
            <person name="Vinar T."/>
            <person name="Zhao G."/>
            <person name="McManus D.P."/>
            <person name="Chen Z."/>
            <person name="Zhou Y."/>
            <person name="Wang S."/>
        </authorList>
    </citation>
    <scope>NUCLEOTIDE SEQUENCE [LARGE SCALE GENOMIC DNA]</scope>
</reference>
<keyword evidence="3" id="KW-1185">Reference proteome</keyword>
<dbReference type="GO" id="GO:0043024">
    <property type="term" value="F:ribosomal small subunit binding"/>
    <property type="evidence" value="ECO:0007669"/>
    <property type="project" value="InterPro"/>
</dbReference>
<dbReference type="RefSeq" id="XP_024352380.1">
    <property type="nucleotide sequence ID" value="XM_024493281.1"/>
</dbReference>